<protein>
    <submittedName>
        <fullName evidence="2">Uncharacterized protein</fullName>
    </submittedName>
</protein>
<evidence type="ECO:0000313" key="3">
    <source>
        <dbReference type="Proteomes" id="UP001447188"/>
    </source>
</evidence>
<dbReference type="Proteomes" id="UP001447188">
    <property type="component" value="Unassembled WGS sequence"/>
</dbReference>
<proteinExistence type="predicted"/>
<evidence type="ECO:0000313" key="2">
    <source>
        <dbReference type="EMBL" id="KAL0632618.1"/>
    </source>
</evidence>
<name>A0ABR3G9Y4_9PEZI</name>
<reference evidence="2 3" key="1">
    <citation type="submission" date="2024-02" db="EMBL/GenBank/DDBJ databases">
        <title>Discinaceae phylogenomics.</title>
        <authorList>
            <person name="Dirks A.C."/>
            <person name="James T.Y."/>
        </authorList>
    </citation>
    <scope>NUCLEOTIDE SEQUENCE [LARGE SCALE GENOMIC DNA]</scope>
    <source>
        <strain evidence="2 3">ACD0624</strain>
    </source>
</reference>
<organism evidence="2 3">
    <name type="scientific">Discina gigas</name>
    <dbReference type="NCBI Taxonomy" id="1032678"/>
    <lineage>
        <taxon>Eukaryota</taxon>
        <taxon>Fungi</taxon>
        <taxon>Dikarya</taxon>
        <taxon>Ascomycota</taxon>
        <taxon>Pezizomycotina</taxon>
        <taxon>Pezizomycetes</taxon>
        <taxon>Pezizales</taxon>
        <taxon>Discinaceae</taxon>
        <taxon>Discina</taxon>
    </lineage>
</organism>
<comment type="caution">
    <text evidence="2">The sequence shown here is derived from an EMBL/GenBank/DDBJ whole genome shotgun (WGS) entry which is preliminary data.</text>
</comment>
<gene>
    <name evidence="2" type="ORF">Q9L58_008508</name>
</gene>
<feature type="region of interest" description="Disordered" evidence="1">
    <location>
        <begin position="196"/>
        <end position="224"/>
    </location>
</feature>
<feature type="region of interest" description="Disordered" evidence="1">
    <location>
        <begin position="1"/>
        <end position="22"/>
    </location>
</feature>
<dbReference type="EMBL" id="JBBBZM010000160">
    <property type="protein sequence ID" value="KAL0632618.1"/>
    <property type="molecule type" value="Genomic_DNA"/>
</dbReference>
<evidence type="ECO:0000256" key="1">
    <source>
        <dbReference type="SAM" id="MobiDB-lite"/>
    </source>
</evidence>
<feature type="compositionally biased region" description="Basic and acidic residues" evidence="1">
    <location>
        <begin position="298"/>
        <end position="324"/>
    </location>
</feature>
<keyword evidence="3" id="KW-1185">Reference proteome</keyword>
<sequence>MRMTSISPPTTTPTSSSASTSSLLSDPVLAPFLSPNFSAKAYLNSTLPPLLPPSSLSSATVSKSRNPETLSVISSKTTTLLSTLDLQTQRLLITLQTLTDEILRLTPRLGYEVDLLRSDVLSLSTALNTDLLPDITHFQSSTSKKTTLATDATQDVTTTADTKPDVLSKLEMLATVRARLEDVIRIFGEAMAWPLNDSEDTGPDAPADASESTYSFPVPTRTPSPIRALESGNYGQKKKVTTNPIEEILYLLSCDDLPAASKKIRRLRKLATVFEGTIEGPARTAVVEALEAKVTEEEEKKKAIWKQQERRQAVGREEEKRKAEEDAEKAESGGWAGGRDGYYGLINQLSRMRGGIA</sequence>
<accession>A0ABR3G9Y4</accession>
<feature type="region of interest" description="Disordered" evidence="1">
    <location>
        <begin position="298"/>
        <end position="341"/>
    </location>
</feature>
<dbReference type="Gene3D" id="6.10.250.2790">
    <property type="match status" value="1"/>
</dbReference>